<organism evidence="1 2">
    <name type="scientific">Mycobacterium asiaticum</name>
    <dbReference type="NCBI Taxonomy" id="1790"/>
    <lineage>
        <taxon>Bacteria</taxon>
        <taxon>Bacillati</taxon>
        <taxon>Actinomycetota</taxon>
        <taxon>Actinomycetes</taxon>
        <taxon>Mycobacteriales</taxon>
        <taxon>Mycobacteriaceae</taxon>
        <taxon>Mycobacterium</taxon>
    </lineage>
</organism>
<dbReference type="AlphaFoldDB" id="A0A1A3P3C3"/>
<gene>
    <name evidence="1" type="ORF">A5634_21080</name>
</gene>
<dbReference type="Proteomes" id="UP000093928">
    <property type="component" value="Unassembled WGS sequence"/>
</dbReference>
<reference evidence="1 2" key="1">
    <citation type="submission" date="2016-06" db="EMBL/GenBank/DDBJ databases">
        <authorList>
            <person name="Kjaerup R.B."/>
            <person name="Dalgaard T.S."/>
            <person name="Juul-Madsen H.R."/>
        </authorList>
    </citation>
    <scope>NUCLEOTIDE SEQUENCE [LARGE SCALE GENOMIC DNA]</scope>
    <source>
        <strain evidence="1 2">1165133.8</strain>
    </source>
</reference>
<accession>A0A1A3P3C3</accession>
<sequence length="119" mass="12783">MGQDDRSLVDLTRQMGGWLSANPTQLHLNDALVTTFLGEVDAAQAMLASQLNGADGLHTWLASASVGTFESAVATRDHLQDDIREFITAVHQFHKYLNAVHAATDAARKNIQALDTPGG</sequence>
<dbReference type="EMBL" id="LZLS01000084">
    <property type="protein sequence ID" value="OBK28170.1"/>
    <property type="molecule type" value="Genomic_DNA"/>
</dbReference>
<comment type="caution">
    <text evidence="1">The sequence shown here is derived from an EMBL/GenBank/DDBJ whole genome shotgun (WGS) entry which is preliminary data.</text>
</comment>
<evidence type="ECO:0000313" key="1">
    <source>
        <dbReference type="EMBL" id="OBK28170.1"/>
    </source>
</evidence>
<evidence type="ECO:0000313" key="2">
    <source>
        <dbReference type="Proteomes" id="UP000093928"/>
    </source>
</evidence>
<dbReference type="OrthoDB" id="4740331at2"/>
<name>A0A1A3P3C3_MYCAS</name>
<protein>
    <submittedName>
        <fullName evidence="1">Uncharacterized protein</fullName>
    </submittedName>
</protein>
<proteinExistence type="predicted"/>
<dbReference type="RefSeq" id="WP_065143672.1">
    <property type="nucleotide sequence ID" value="NZ_LZLS01000084.1"/>
</dbReference>